<dbReference type="KEGG" id="bcoh:BC6307_09760"/>
<dbReference type="GO" id="GO:0006508">
    <property type="term" value="P:proteolysis"/>
    <property type="evidence" value="ECO:0007669"/>
    <property type="project" value="UniProtKB-KW"/>
</dbReference>
<keyword evidence="6" id="KW-0645">Protease</keyword>
<dbReference type="GO" id="GO:0004177">
    <property type="term" value="F:aminopeptidase activity"/>
    <property type="evidence" value="ECO:0007669"/>
    <property type="project" value="UniProtKB-KW"/>
</dbReference>
<keyword evidence="8" id="KW-0378">Hydrolase</keyword>
<evidence type="ECO:0000256" key="3">
    <source>
        <dbReference type="ARBA" id="ARBA00001947"/>
    </source>
</evidence>
<evidence type="ECO:0000256" key="6">
    <source>
        <dbReference type="ARBA" id="ARBA00022670"/>
    </source>
</evidence>
<evidence type="ECO:0000256" key="8">
    <source>
        <dbReference type="ARBA" id="ARBA00022801"/>
    </source>
</evidence>
<sequence>MSTFQRNLEKYAALAVEVGVNIQSGQTLVVTAPISSAELVRLIAKKAYEKGAKHVAVDWLDDELTKMRFEIAPEDSFTEFPYWMSKGKNELAEEGAAFLHIDSKNPDLLKGIDQNRIQAATKAASQVLKPYRSRMMSDKNSWSIIAMPTQAWADKVFPELDETKRMDALWDAIFKATRVDQENPVAEWKKHTDTLDSKANHLNQKKYHALHYTAPGTDLTVELAKDHIWVSAGSVNENGVTFIANMPTEEVFTANAKTGVNGVVSSTKPLSYAGNLIENFTLTFKEGKVVDFKAEKGEETLKKLIETDEGSAYLGEIALVPHQSPISETDLIFFNTLFDENASNHFALGKAYPFCVEGGKNMSDEEVVAHGLNDSLTHVDFMIGSAEMNIDGITLDGKKEPVFRKGNWAF</sequence>
<evidence type="ECO:0000256" key="4">
    <source>
        <dbReference type="ARBA" id="ARBA00008236"/>
    </source>
</evidence>
<dbReference type="RefSeq" id="WP_066413592.1">
    <property type="nucleotide sequence ID" value="NZ_CP018866.1"/>
</dbReference>
<comment type="similarity">
    <text evidence="4">Belongs to the peptidase M29 family.</text>
</comment>
<keyword evidence="5 10" id="KW-0031">Aminopeptidase</keyword>
<dbReference type="SUPFAM" id="SSF144052">
    <property type="entry name" value="Thermophilic metalloprotease-like"/>
    <property type="match status" value="1"/>
</dbReference>
<keyword evidence="9" id="KW-0482">Metalloprotease</keyword>
<evidence type="ECO:0000256" key="2">
    <source>
        <dbReference type="ARBA" id="ARBA00001946"/>
    </source>
</evidence>
<evidence type="ECO:0000256" key="1">
    <source>
        <dbReference type="ARBA" id="ARBA00001941"/>
    </source>
</evidence>
<evidence type="ECO:0000313" key="11">
    <source>
        <dbReference type="Proteomes" id="UP000215224"/>
    </source>
</evidence>
<reference evidence="10 11" key="1">
    <citation type="submission" date="2016-12" db="EMBL/GenBank/DDBJ databases">
        <title>The whole genome sequencing and assembly of Bacillus cohnii DSM 6307T strain.</title>
        <authorList>
            <person name="Lee Y.-J."/>
            <person name="Yi H."/>
            <person name="Bahn Y.-S."/>
            <person name="Kim J.F."/>
            <person name="Lee D.-W."/>
        </authorList>
    </citation>
    <scope>NUCLEOTIDE SEQUENCE [LARGE SCALE GENOMIC DNA]</scope>
    <source>
        <strain evidence="10 11">DSM 6307</strain>
    </source>
</reference>
<gene>
    <name evidence="10" type="ORF">BC6307_09760</name>
</gene>
<dbReference type="Gene3D" id="3.40.1830.10">
    <property type="entry name" value="Thermophilic metalloprotease (M29)"/>
    <property type="match status" value="1"/>
</dbReference>
<evidence type="ECO:0000313" key="10">
    <source>
        <dbReference type="EMBL" id="AST91547.1"/>
    </source>
</evidence>
<comment type="cofactor">
    <cofactor evidence="3">
        <name>Zn(2+)</name>
        <dbReference type="ChEBI" id="CHEBI:29105"/>
    </cofactor>
</comment>
<protein>
    <submittedName>
        <fullName evidence="10">Aminopeptidase</fullName>
    </submittedName>
</protein>
<dbReference type="Pfam" id="PF02073">
    <property type="entry name" value="Peptidase_M29"/>
    <property type="match status" value="1"/>
</dbReference>
<keyword evidence="11" id="KW-1185">Reference proteome</keyword>
<dbReference type="Proteomes" id="UP000215224">
    <property type="component" value="Chromosome"/>
</dbReference>
<dbReference type="PANTHER" id="PTHR34448">
    <property type="entry name" value="AMINOPEPTIDASE"/>
    <property type="match status" value="1"/>
</dbReference>
<evidence type="ECO:0000256" key="5">
    <source>
        <dbReference type="ARBA" id="ARBA00022438"/>
    </source>
</evidence>
<dbReference type="InterPro" id="IPR052170">
    <property type="entry name" value="M29_Exopeptidase"/>
</dbReference>
<dbReference type="InterPro" id="IPR000787">
    <property type="entry name" value="Peptidase_M29"/>
</dbReference>
<dbReference type="EMBL" id="CP018866">
    <property type="protein sequence ID" value="AST91547.1"/>
    <property type="molecule type" value="Genomic_DNA"/>
</dbReference>
<evidence type="ECO:0000256" key="7">
    <source>
        <dbReference type="ARBA" id="ARBA00022723"/>
    </source>
</evidence>
<dbReference type="InterPro" id="IPR035097">
    <property type="entry name" value="M29_N-terminal"/>
</dbReference>
<comment type="cofactor">
    <cofactor evidence="2">
        <name>Mg(2+)</name>
        <dbReference type="ChEBI" id="CHEBI:18420"/>
    </cofactor>
</comment>
<dbReference type="GO" id="GO:0008237">
    <property type="term" value="F:metallopeptidase activity"/>
    <property type="evidence" value="ECO:0007669"/>
    <property type="project" value="UniProtKB-KW"/>
</dbReference>
<dbReference type="STRING" id="1314751.GCA_001591425_01269"/>
<evidence type="ECO:0000256" key="9">
    <source>
        <dbReference type="ARBA" id="ARBA00023049"/>
    </source>
</evidence>
<name>A0A223KQ98_9BACI</name>
<comment type="cofactor">
    <cofactor evidence="1">
        <name>Co(2+)</name>
        <dbReference type="ChEBI" id="CHEBI:48828"/>
    </cofactor>
</comment>
<dbReference type="AlphaFoldDB" id="A0A223KQ98"/>
<proteinExistence type="inferred from homology"/>
<organism evidence="10 11">
    <name type="scientific">Sutcliffiella cohnii</name>
    <dbReference type="NCBI Taxonomy" id="33932"/>
    <lineage>
        <taxon>Bacteria</taxon>
        <taxon>Bacillati</taxon>
        <taxon>Bacillota</taxon>
        <taxon>Bacilli</taxon>
        <taxon>Bacillales</taxon>
        <taxon>Bacillaceae</taxon>
        <taxon>Sutcliffiella</taxon>
    </lineage>
</organism>
<keyword evidence="7" id="KW-0479">Metal-binding</keyword>
<dbReference type="PANTHER" id="PTHR34448:SF3">
    <property type="entry name" value="AMINOPEPTIDASE AMPS"/>
    <property type="match status" value="1"/>
</dbReference>
<dbReference type="GO" id="GO:0046872">
    <property type="term" value="F:metal ion binding"/>
    <property type="evidence" value="ECO:0007669"/>
    <property type="project" value="UniProtKB-KW"/>
</dbReference>
<dbReference type="PRINTS" id="PR00919">
    <property type="entry name" value="THERMOPTASE"/>
</dbReference>
<accession>A0A223KQ98</accession>